<dbReference type="AlphaFoldDB" id="F0WIA2"/>
<reference evidence="1" key="1">
    <citation type="journal article" date="2011" name="PLoS Biol.">
        <title>Gene gain and loss during evolution of obligate parasitism in the white rust pathogen of Arabidopsis thaliana.</title>
        <authorList>
            <person name="Kemen E."/>
            <person name="Gardiner A."/>
            <person name="Schultz-Larsen T."/>
            <person name="Kemen A.C."/>
            <person name="Balmuth A.L."/>
            <person name="Robert-Seilaniantz A."/>
            <person name="Bailey K."/>
            <person name="Holub E."/>
            <person name="Studholme D.J."/>
            <person name="Maclean D."/>
            <person name="Jones J.D."/>
        </authorList>
    </citation>
    <scope>NUCLEOTIDE SEQUENCE</scope>
</reference>
<reference evidence="1" key="2">
    <citation type="submission" date="2011-02" db="EMBL/GenBank/DDBJ databases">
        <authorList>
            <person name="MacLean D."/>
        </authorList>
    </citation>
    <scope>NUCLEOTIDE SEQUENCE</scope>
</reference>
<dbReference type="HOGENOM" id="CLU_1581363_0_0_1"/>
<accession>F0WIA2</accession>
<name>F0WIA2_9STRA</name>
<proteinExistence type="predicted"/>
<evidence type="ECO:0000313" key="1">
    <source>
        <dbReference type="EMBL" id="CCA20981.1"/>
    </source>
</evidence>
<organism evidence="1">
    <name type="scientific">Albugo laibachii Nc14</name>
    <dbReference type="NCBI Taxonomy" id="890382"/>
    <lineage>
        <taxon>Eukaryota</taxon>
        <taxon>Sar</taxon>
        <taxon>Stramenopiles</taxon>
        <taxon>Oomycota</taxon>
        <taxon>Peronosporomycetes</taxon>
        <taxon>Albuginales</taxon>
        <taxon>Albuginaceae</taxon>
        <taxon>Albugo</taxon>
    </lineage>
</organism>
<sequence>MVRMSTRSLTTFAFMLLESSRQHSVLSMDVTADNRSSRAKINGETHRGYSGCAKKIRDNLKKLTRLKTLQTLLKVYGDAVKSAENPGAKRWETYDNLKKSIDEESKQGHQITASFKIATSRKFLTSLSSVSTLNLSEMISFSSVWTKIFIYRSDSRLLASLADCPNSLMSQI</sequence>
<dbReference type="EMBL" id="FR824153">
    <property type="protein sequence ID" value="CCA20981.1"/>
    <property type="molecule type" value="Genomic_DNA"/>
</dbReference>
<protein>
    <submittedName>
        <fullName evidence="1">AlNc14C108G6306 protein</fullName>
    </submittedName>
</protein>
<gene>
    <name evidence="1" type="primary">AlNc14C108G6306</name>
    <name evidence="1" type="ORF">ALNC14_071240</name>
</gene>